<organism evidence="1 2">
    <name type="scientific">Lacrimispora amygdalina</name>
    <dbReference type="NCBI Taxonomy" id="253257"/>
    <lineage>
        <taxon>Bacteria</taxon>
        <taxon>Bacillati</taxon>
        <taxon>Bacillota</taxon>
        <taxon>Clostridia</taxon>
        <taxon>Lachnospirales</taxon>
        <taxon>Lachnospiraceae</taxon>
        <taxon>Lacrimispora</taxon>
    </lineage>
</organism>
<dbReference type="EMBL" id="BRPJ01000073">
    <property type="protein sequence ID" value="GLB31438.1"/>
    <property type="molecule type" value="Genomic_DNA"/>
</dbReference>
<accession>A0ABQ5M933</accession>
<keyword evidence="2" id="KW-1185">Reference proteome</keyword>
<proteinExistence type="predicted"/>
<dbReference type="Proteomes" id="UP001419084">
    <property type="component" value="Unassembled WGS sequence"/>
</dbReference>
<name>A0ABQ5M933_9FIRM</name>
<comment type="caution">
    <text evidence="1">The sequence shown here is derived from an EMBL/GenBank/DDBJ whole genome shotgun (WGS) entry which is preliminary data.</text>
</comment>
<reference evidence="1 2" key="1">
    <citation type="journal article" date="2024" name="Int. J. Syst. Evol. Microbiol.">
        <title>Lacrimispora brassicae sp. nov. isolated from fermented cabbage, and proposal of Clostridium indicum Gundawar et al. 2019 and Clostridium methoxybenzovorans Mechichi et al. 1999 as heterotypic synonyms of Lacrimispora amygdalina (Parshina et al. 2003) Haas and Blanchard 2020 and Lacrimispora indolis (McClung and McCoy 1957) Haas and Blanchard 2020, respectively.</title>
        <authorList>
            <person name="Kobayashi H."/>
            <person name="Tanizawa Y."/>
            <person name="Sakamoto M."/>
            <person name="Ohkuma M."/>
            <person name="Tohno M."/>
        </authorList>
    </citation>
    <scope>NUCLEOTIDE SEQUENCE [LARGE SCALE GENOMIC DNA]</scope>
    <source>
        <strain evidence="1 2">DSM 12857</strain>
    </source>
</reference>
<protein>
    <submittedName>
        <fullName evidence="1">Uncharacterized protein</fullName>
    </submittedName>
</protein>
<evidence type="ECO:0000313" key="1">
    <source>
        <dbReference type="EMBL" id="GLB31438.1"/>
    </source>
</evidence>
<dbReference type="RefSeq" id="WP_346065760.1">
    <property type="nucleotide sequence ID" value="NZ_BRPJ01000073.1"/>
</dbReference>
<gene>
    <name evidence="1" type="ORF">LAD12857_33610</name>
</gene>
<evidence type="ECO:0000313" key="2">
    <source>
        <dbReference type="Proteomes" id="UP001419084"/>
    </source>
</evidence>
<sequence>MRKAGRDIDLIISQDDYHALSEKYPDNKKELYGDLGFIINTFEIWRSIALIDYDFFLKDAVEEGTVLVVSIDRLLWMRVSAMEVEKYKKDLDLMKEYYYRNYRNQCYLRNIV</sequence>